<protein>
    <recommendedName>
        <fullName evidence="1">DUF6604 domain-containing protein</fullName>
    </recommendedName>
</protein>
<gene>
    <name evidence="2" type="ORF">G7Y89_g9573</name>
</gene>
<feature type="domain" description="DUF6604" evidence="1">
    <location>
        <begin position="9"/>
        <end position="58"/>
    </location>
</feature>
<organism evidence="2 3">
    <name type="scientific">Cudoniella acicularis</name>
    <dbReference type="NCBI Taxonomy" id="354080"/>
    <lineage>
        <taxon>Eukaryota</taxon>
        <taxon>Fungi</taxon>
        <taxon>Dikarya</taxon>
        <taxon>Ascomycota</taxon>
        <taxon>Pezizomycotina</taxon>
        <taxon>Leotiomycetes</taxon>
        <taxon>Helotiales</taxon>
        <taxon>Tricladiaceae</taxon>
        <taxon>Cudoniella</taxon>
    </lineage>
</organism>
<name>A0A8H4REE1_9HELO</name>
<sequence length="449" mass="51144">MLESTTANIFSPDFNNIREILQERWCDYTENLLSLSTISIVINTAFELSQRAEKELLPKLPKNRSLGGFKNIADWLFLNVDLKHVNYPAMLKEYKDSKARDINNQSIFSAKKTLEVLGCYVLVDHQLELRQTAYKTYEPLPLGGPKLSPVEVIPYYLNILNPLWVWPDMEALSAIHGPPSNFVDFIQSSNAKDHITEQHNPQGLSWKKKVGMEARLVAEAGGLVSQSVVSEIFLNQYRFDRPKVSVFTLVNIKLLLNSFAANTATAFNPEMPSSVFDYQSTRRDGPSLPFNKVGLEISLNSFLASSPLVSKEYADTKTLSPIAFLSSLTSRLASESILLNFNYITLHQRCTRLLRALYAEFDAEVQDFLEMKEFTEEPREEEFKLLKVAEVILKCFFKQEMEEVTDEPSCLLLRAEKILQPFIEEERDAEIEAVKRILDEGSVLNFNSS</sequence>
<evidence type="ECO:0000313" key="2">
    <source>
        <dbReference type="EMBL" id="KAF4628580.1"/>
    </source>
</evidence>
<comment type="caution">
    <text evidence="2">The sequence shown here is derived from an EMBL/GenBank/DDBJ whole genome shotgun (WGS) entry which is preliminary data.</text>
</comment>
<dbReference type="OrthoDB" id="5238236at2759"/>
<reference evidence="2 3" key="1">
    <citation type="submission" date="2020-03" db="EMBL/GenBank/DDBJ databases">
        <title>Draft Genome Sequence of Cudoniella acicularis.</title>
        <authorList>
            <person name="Buettner E."/>
            <person name="Kellner H."/>
        </authorList>
    </citation>
    <scope>NUCLEOTIDE SEQUENCE [LARGE SCALE GENOMIC DNA]</scope>
    <source>
        <strain evidence="2 3">DSM 108380</strain>
    </source>
</reference>
<proteinExistence type="predicted"/>
<evidence type="ECO:0000259" key="1">
    <source>
        <dbReference type="Pfam" id="PF20253"/>
    </source>
</evidence>
<dbReference type="EMBL" id="JAAMPI010000791">
    <property type="protein sequence ID" value="KAF4628580.1"/>
    <property type="molecule type" value="Genomic_DNA"/>
</dbReference>
<dbReference type="PANTHER" id="PTHR38795:SF1">
    <property type="entry name" value="DUF6604 DOMAIN-CONTAINING PROTEIN"/>
    <property type="match status" value="1"/>
</dbReference>
<dbReference type="InterPro" id="IPR046539">
    <property type="entry name" value="DUF6604"/>
</dbReference>
<dbReference type="Proteomes" id="UP000566819">
    <property type="component" value="Unassembled WGS sequence"/>
</dbReference>
<keyword evidence="3" id="KW-1185">Reference proteome</keyword>
<evidence type="ECO:0000313" key="3">
    <source>
        <dbReference type="Proteomes" id="UP000566819"/>
    </source>
</evidence>
<accession>A0A8H4REE1</accession>
<dbReference type="Pfam" id="PF20253">
    <property type="entry name" value="DUF6604"/>
    <property type="match status" value="1"/>
</dbReference>
<dbReference type="AlphaFoldDB" id="A0A8H4REE1"/>
<dbReference type="PANTHER" id="PTHR38795">
    <property type="entry name" value="DUF6604 DOMAIN-CONTAINING PROTEIN"/>
    <property type="match status" value="1"/>
</dbReference>